<evidence type="ECO:0000256" key="2">
    <source>
        <dbReference type="ARBA" id="ARBA00023043"/>
    </source>
</evidence>
<dbReference type="AlphaFoldDB" id="A0A8H4LMQ4"/>
<proteinExistence type="predicted"/>
<evidence type="ECO:0000313" key="5">
    <source>
        <dbReference type="Proteomes" id="UP000554235"/>
    </source>
</evidence>
<dbReference type="EMBL" id="JAADYS010000209">
    <property type="protein sequence ID" value="KAF4471395.1"/>
    <property type="molecule type" value="Genomic_DNA"/>
</dbReference>
<dbReference type="PRINTS" id="PR01415">
    <property type="entry name" value="ANKYRIN"/>
</dbReference>
<comment type="caution">
    <text evidence="4">The sequence shown here is derived from an EMBL/GenBank/DDBJ whole genome shotgun (WGS) entry which is preliminary data.</text>
</comment>
<organism evidence="4 5">
    <name type="scientific">Fusarium albosuccineum</name>
    <dbReference type="NCBI Taxonomy" id="1237068"/>
    <lineage>
        <taxon>Eukaryota</taxon>
        <taxon>Fungi</taxon>
        <taxon>Dikarya</taxon>
        <taxon>Ascomycota</taxon>
        <taxon>Pezizomycotina</taxon>
        <taxon>Sordariomycetes</taxon>
        <taxon>Hypocreomycetidae</taxon>
        <taxon>Hypocreales</taxon>
        <taxon>Nectriaceae</taxon>
        <taxon>Fusarium</taxon>
        <taxon>Fusarium decemcellulare species complex</taxon>
    </lineage>
</organism>
<feature type="repeat" description="ANK" evidence="3">
    <location>
        <begin position="122"/>
        <end position="146"/>
    </location>
</feature>
<sequence>MSAISSKSIAPRQGRCLRGSAQGGFSSGNEELMLNTLKYTTSKSKDPRNIVWPPVLIYRAGWLGLDRFADEILALGCSPDPEAEWKSTTVSTPLSQASYNCHPKTVRVLVKHGADMSFQSRWDRNPLHLAAVGGHTEVVRVLVEGGKADISAKSDQDFTPTYLAAVFGNHKALELLLNLGGDPNMGLSPDNKDNGWSPLVVTAEDNFERCIQLLLDHGAHPDMASPTGTALKAAATRGHLKVCDMLLAAGADPKSKLMDRALLCDIIDMTPGHVKLQMLDKFLELGVDVNALGFSKQTALFDVAGFIPDEDSVPGQWFLATRRYPREVAARKLLDHGAGINIACTFGRTVLHEAISNNHSKALIEVLLDAGADTKQTDQWNTTLLCYARSNPEIVRLLLEKGADPNFGGPNSFAPLLNTAWWGITETVEVLLEYGAPIDLRGESEATKDWTALTCAAAQGHGDIVRILAEAGADLKVKADPGGIDVNQFSDYGYAPLHLNIPHDNLKRLINAGGNIEAEIVRSKDTPLSLSALNGNLENVKYLACLSGNFDIIKFLVEHDADVNQTCDNTPGSPLQALCVSNEALELPLLEEMLRFLLDTEERRPKDRRADVTVQGGTPGFAINTAAWNTTPRIIDLILEQKGATIDVKDDLDRTPIHFAALSGIPNFEAILNRGGDITAKDKMGRTALHWAAQPGRSQVVEKIISLLSDKTEIDAPDIDGWTPLCWAARGTPSWPHSVVQGRAGEPEEQIKVIKLLLENGANRTVVAATGGEKWTPLKIAPFSGCSDEVIQLLRHGIVPEGKTEEPEKDYEG</sequence>
<dbReference type="InterPro" id="IPR036770">
    <property type="entry name" value="Ankyrin_rpt-contain_sf"/>
</dbReference>
<dbReference type="PANTHER" id="PTHR24198:SF165">
    <property type="entry name" value="ANKYRIN REPEAT-CONTAINING PROTEIN-RELATED"/>
    <property type="match status" value="1"/>
</dbReference>
<dbReference type="PANTHER" id="PTHR24198">
    <property type="entry name" value="ANKYRIN REPEAT AND PROTEIN KINASE DOMAIN-CONTAINING PROTEIN"/>
    <property type="match status" value="1"/>
</dbReference>
<dbReference type="SUPFAM" id="SSF48403">
    <property type="entry name" value="Ankyrin repeat"/>
    <property type="match status" value="3"/>
</dbReference>
<dbReference type="PROSITE" id="PS50088">
    <property type="entry name" value="ANK_REPEAT"/>
    <property type="match status" value="7"/>
</dbReference>
<reference evidence="4 5" key="1">
    <citation type="submission" date="2020-01" db="EMBL/GenBank/DDBJ databases">
        <title>Identification and distribution of gene clusters putatively required for synthesis of sphingolipid metabolism inhibitors in phylogenetically diverse species of the filamentous fungus Fusarium.</title>
        <authorList>
            <person name="Kim H.-S."/>
            <person name="Busman M."/>
            <person name="Brown D.W."/>
            <person name="Divon H."/>
            <person name="Uhlig S."/>
            <person name="Proctor R.H."/>
        </authorList>
    </citation>
    <scope>NUCLEOTIDE SEQUENCE [LARGE SCALE GENOMIC DNA]</scope>
    <source>
        <strain evidence="4 5">NRRL 20459</strain>
    </source>
</reference>
<feature type="repeat" description="ANK" evidence="3">
    <location>
        <begin position="156"/>
        <end position="188"/>
    </location>
</feature>
<dbReference type="Pfam" id="PF12796">
    <property type="entry name" value="Ank_2"/>
    <property type="match status" value="5"/>
</dbReference>
<dbReference type="PROSITE" id="PS50297">
    <property type="entry name" value="ANK_REP_REGION"/>
    <property type="match status" value="3"/>
</dbReference>
<gene>
    <name evidence="4" type="ORF">FALBO_1679</name>
</gene>
<dbReference type="Proteomes" id="UP000554235">
    <property type="component" value="Unassembled WGS sequence"/>
</dbReference>
<dbReference type="OrthoDB" id="341259at2759"/>
<keyword evidence="5" id="KW-1185">Reference proteome</keyword>
<evidence type="ECO:0000313" key="4">
    <source>
        <dbReference type="EMBL" id="KAF4471395.1"/>
    </source>
</evidence>
<protein>
    <submittedName>
        <fullName evidence="4">Ankyrin 1</fullName>
    </submittedName>
</protein>
<dbReference type="Pfam" id="PF13606">
    <property type="entry name" value="Ank_3"/>
    <property type="match status" value="1"/>
</dbReference>
<keyword evidence="1" id="KW-0677">Repeat</keyword>
<dbReference type="SMART" id="SM00248">
    <property type="entry name" value="ANK"/>
    <property type="match status" value="14"/>
</dbReference>
<accession>A0A8H4LMQ4</accession>
<feature type="repeat" description="ANK" evidence="3">
    <location>
        <begin position="194"/>
        <end position="226"/>
    </location>
</feature>
<dbReference type="InterPro" id="IPR002110">
    <property type="entry name" value="Ankyrin_rpt"/>
</dbReference>
<feature type="repeat" description="ANK" evidence="3">
    <location>
        <begin position="89"/>
        <end position="121"/>
    </location>
</feature>
<feature type="repeat" description="ANK" evidence="3">
    <location>
        <begin position="684"/>
        <end position="716"/>
    </location>
</feature>
<feature type="repeat" description="ANK" evidence="3">
    <location>
        <begin position="346"/>
        <end position="379"/>
    </location>
</feature>
<evidence type="ECO:0000256" key="1">
    <source>
        <dbReference type="ARBA" id="ARBA00022737"/>
    </source>
</evidence>
<evidence type="ECO:0000256" key="3">
    <source>
        <dbReference type="PROSITE-ProRule" id="PRU00023"/>
    </source>
</evidence>
<dbReference type="Gene3D" id="1.25.40.20">
    <property type="entry name" value="Ankyrin repeat-containing domain"/>
    <property type="match status" value="3"/>
</dbReference>
<keyword evidence="2 3" id="KW-0040">ANK repeat</keyword>
<feature type="repeat" description="ANK" evidence="3">
    <location>
        <begin position="448"/>
        <end position="480"/>
    </location>
</feature>
<name>A0A8H4LMQ4_9HYPO</name>